<accession>A0AB38H874</accession>
<reference evidence="2 3" key="1">
    <citation type="submission" date="2018-06" db="EMBL/GenBank/DDBJ databases">
        <authorList>
            <consortium name="Pathogen Informatics"/>
            <person name="Doyle S."/>
        </authorList>
    </citation>
    <scope>NUCLEOTIDE SEQUENCE [LARGE SCALE GENOMIC DNA]</scope>
    <source>
        <strain evidence="2 3">NCTC8540</strain>
    </source>
</reference>
<sequence length="270" mass="31634">MLDVSHIIKSEMRRRELKYISLSELVRTLHHLNKTPIQNSEIGDFLLFKLKSFNPYVYEDYAENLPILYCQDLSDITTDLVFTYDFDLFLEFINSLSGGRFEPMKWESYFFERDFISEVLDIAIPINNNTQIKIYQNEPFTNEELQRLSSEPKPQTELNRINTELEQAKATIQAKDEQIAELEKQLEQAKRAESAVKSDDNLEYVGNVPLNSNEEKLADFIDLLLELGSITNKQGLKPTYSELYTILDNKFRNRKKPSKNTIRKYEEPLP</sequence>
<dbReference type="Proteomes" id="UP000254496">
    <property type="component" value="Unassembled WGS sequence"/>
</dbReference>
<comment type="caution">
    <text evidence="2">The sequence shown here is derived from an EMBL/GenBank/DDBJ whole genome shotgun (WGS) entry which is preliminary data.</text>
</comment>
<proteinExistence type="predicted"/>
<protein>
    <submittedName>
        <fullName evidence="2">Uncharacterized protein</fullName>
    </submittedName>
</protein>
<name>A0AB38H874_9PAST</name>
<evidence type="ECO:0000313" key="3">
    <source>
        <dbReference type="Proteomes" id="UP000254496"/>
    </source>
</evidence>
<dbReference type="EMBL" id="UGHJ01000001">
    <property type="protein sequence ID" value="STO68433.1"/>
    <property type="molecule type" value="Genomic_DNA"/>
</dbReference>
<feature type="coiled-coil region" evidence="1">
    <location>
        <begin position="158"/>
        <end position="199"/>
    </location>
</feature>
<dbReference type="AlphaFoldDB" id="A0AB38H874"/>
<keyword evidence="1" id="KW-0175">Coiled coil</keyword>
<dbReference type="RefSeq" id="WP_115072880.1">
    <property type="nucleotide sequence ID" value="NZ_UGHE01000002.1"/>
</dbReference>
<gene>
    <name evidence="2" type="ORF">NCTC8540_00928</name>
</gene>
<evidence type="ECO:0000313" key="2">
    <source>
        <dbReference type="EMBL" id="STO68433.1"/>
    </source>
</evidence>
<evidence type="ECO:0000256" key="1">
    <source>
        <dbReference type="SAM" id="Coils"/>
    </source>
</evidence>
<organism evidence="2 3">
    <name type="scientific">Canicola haemoglobinophilus</name>
    <dbReference type="NCBI Taxonomy" id="733"/>
    <lineage>
        <taxon>Bacteria</taxon>
        <taxon>Pseudomonadati</taxon>
        <taxon>Pseudomonadota</taxon>
        <taxon>Gammaproteobacteria</taxon>
        <taxon>Pasteurellales</taxon>
        <taxon>Pasteurellaceae</taxon>
        <taxon>Canicola</taxon>
    </lineage>
</organism>